<keyword evidence="2" id="KW-1133">Transmembrane helix</keyword>
<evidence type="ECO:0000256" key="1">
    <source>
        <dbReference type="SAM" id="MobiDB-lite"/>
    </source>
</evidence>
<feature type="transmembrane region" description="Helical" evidence="2">
    <location>
        <begin position="37"/>
        <end position="55"/>
    </location>
</feature>
<dbReference type="Proteomes" id="UP001642484">
    <property type="component" value="Unassembled WGS sequence"/>
</dbReference>
<dbReference type="Pfam" id="PF03133">
    <property type="entry name" value="TTL"/>
    <property type="match status" value="1"/>
</dbReference>
<evidence type="ECO:0000313" key="3">
    <source>
        <dbReference type="EMBL" id="CAK9098852.1"/>
    </source>
</evidence>
<reference evidence="3 4" key="1">
    <citation type="submission" date="2024-02" db="EMBL/GenBank/DDBJ databases">
        <authorList>
            <person name="Chen Y."/>
            <person name="Shah S."/>
            <person name="Dougan E. K."/>
            <person name="Thang M."/>
            <person name="Chan C."/>
        </authorList>
    </citation>
    <scope>NUCLEOTIDE SEQUENCE [LARGE SCALE GENOMIC DNA]</scope>
</reference>
<sequence length="604" mass="67374">MNGMQVATPVKALRHVQICMFGPTVARKYKDLFHNTWQGTLAFTHTVWCTVIVVTQMSFKLVGGMFGLVMLLLALLMFRRAGWLLGDAREDIQRAFGWNTSQVQSLSLAFASTSSMSSTSSTSTSTTSFDLPRKGLRPLRPLTTPQTPQTPQPLQVTLSHCKDSSSQRDFASYIIREAGFEPSMTVDASYKTCGRATDLVILCDGKVGDLKQHIGRCEPNTLFKGSRKVAYHPRLEELGSKSGLCKISNLASELRGVEFRVVPECFSAPHGILNQSVQALARQSGGEQSMWVGKKNFETMGTGIFFLTVQDLSQVEQFKVHTLQRAVMKVPLWHERRVEVRHWFAVTSMDPPRVYVCVGHVMYKTTGLPSIPEDQLRSMTVTQRRPALISNAQMKPGSNREFQRFFGSANDLRDVLAKQGLDTGMIADQVAEKITRGFLAAHNKTSCHNKEQPYNCEEHMAFGVADSVIDLERREPFVLELMFVQEDWMFRGEGWNANSLAKEAIRQLTTISLAPLKHSAEEEALLKSASSSFLATLQKDALNAARSMWAEAKAASMPGMSCPCLVCLKPEMFSAYFPEGNTSESFGHPWMAFYDLYQRGTLPT</sequence>
<feature type="region of interest" description="Disordered" evidence="1">
    <location>
        <begin position="115"/>
        <end position="154"/>
    </location>
</feature>
<comment type="caution">
    <text evidence="3">The sequence shown here is derived from an EMBL/GenBank/DDBJ whole genome shotgun (WGS) entry which is preliminary data.</text>
</comment>
<keyword evidence="4" id="KW-1185">Reference proteome</keyword>
<keyword evidence="2" id="KW-0472">Membrane</keyword>
<organism evidence="3 4">
    <name type="scientific">Durusdinium trenchii</name>
    <dbReference type="NCBI Taxonomy" id="1381693"/>
    <lineage>
        <taxon>Eukaryota</taxon>
        <taxon>Sar</taxon>
        <taxon>Alveolata</taxon>
        <taxon>Dinophyceae</taxon>
        <taxon>Suessiales</taxon>
        <taxon>Symbiodiniaceae</taxon>
        <taxon>Durusdinium</taxon>
    </lineage>
</organism>
<dbReference type="InterPro" id="IPR004344">
    <property type="entry name" value="TTL/TTLL_fam"/>
</dbReference>
<evidence type="ECO:0000256" key="2">
    <source>
        <dbReference type="SAM" id="Phobius"/>
    </source>
</evidence>
<name>A0ABP0RE57_9DINO</name>
<dbReference type="EMBL" id="CAXAMN010025878">
    <property type="protein sequence ID" value="CAK9098852.1"/>
    <property type="molecule type" value="Genomic_DNA"/>
</dbReference>
<gene>
    <name evidence="3" type="ORF">CCMP2556_LOCUS46801</name>
</gene>
<proteinExistence type="predicted"/>
<feature type="compositionally biased region" description="Low complexity" evidence="1">
    <location>
        <begin position="138"/>
        <end position="154"/>
    </location>
</feature>
<evidence type="ECO:0000313" key="4">
    <source>
        <dbReference type="Proteomes" id="UP001642484"/>
    </source>
</evidence>
<feature type="transmembrane region" description="Helical" evidence="2">
    <location>
        <begin position="61"/>
        <end position="78"/>
    </location>
</feature>
<accession>A0ABP0RE57</accession>
<feature type="compositionally biased region" description="Low complexity" evidence="1">
    <location>
        <begin position="115"/>
        <end position="128"/>
    </location>
</feature>
<protein>
    <submittedName>
        <fullName evidence="3">Uncharacterized protein</fullName>
    </submittedName>
</protein>
<keyword evidence="2" id="KW-0812">Transmembrane</keyword>